<dbReference type="Pfam" id="PF09234">
    <property type="entry name" value="DUF1963"/>
    <property type="match status" value="1"/>
</dbReference>
<sequence length="323" mass="35188">MPGGVTRVADSSVFGLRRGGVDTSRCGRSGASMGFASYEEACAKVRELCVDRLGEHIGTQVAALARPAFGLRPVKPGTQPAGHCRWGGPALLSPGTPWPEYDGIPLSLFAVLDVEALGPWAADERPPNGDRLLNVFYCDPDPRRGYVDDGSLQRSDDPRYCRVIPADPASAVEVTAPPPASLHPAQPFYGVPVITLPSACGVDYDPVLDTLDYGGETDGSIYYESLPGWLVSDRFGEAWSEFCSKEQGLYQYDDVFFSPDQAFGWPHLEGHFPLQELSDGEPYRHIITIGQYLGDGGYVHFVLPARAFREGDYSRTVAFLECF</sequence>
<accession>A0A372JC77</accession>
<protein>
    <submittedName>
        <fullName evidence="1">DUF1963 domain-containing protein</fullName>
    </submittedName>
</protein>
<evidence type="ECO:0000313" key="1">
    <source>
        <dbReference type="EMBL" id="RFU37519.1"/>
    </source>
</evidence>
<name>A0A372JC77_9ACTN</name>
<dbReference type="InterPro" id="IPR015315">
    <property type="entry name" value="DUF1963"/>
</dbReference>
<dbReference type="AlphaFoldDB" id="A0A372JC77"/>
<dbReference type="Proteomes" id="UP000261811">
    <property type="component" value="Unassembled WGS sequence"/>
</dbReference>
<organism evidence="1 2">
    <name type="scientific">Actinomadura logoneensis</name>
    <dbReference type="NCBI Taxonomy" id="2293572"/>
    <lineage>
        <taxon>Bacteria</taxon>
        <taxon>Bacillati</taxon>
        <taxon>Actinomycetota</taxon>
        <taxon>Actinomycetes</taxon>
        <taxon>Streptosporangiales</taxon>
        <taxon>Thermomonosporaceae</taxon>
        <taxon>Actinomadura</taxon>
    </lineage>
</organism>
<gene>
    <name evidence="1" type="ORF">DZF91_32460</name>
</gene>
<dbReference type="InterPro" id="IPR035948">
    <property type="entry name" value="YwqG-like_sf"/>
</dbReference>
<comment type="caution">
    <text evidence="1">The sequence shown here is derived from an EMBL/GenBank/DDBJ whole genome shotgun (WGS) entry which is preliminary data.</text>
</comment>
<keyword evidence="2" id="KW-1185">Reference proteome</keyword>
<dbReference type="EMBL" id="QURH01000959">
    <property type="protein sequence ID" value="RFU37519.1"/>
    <property type="molecule type" value="Genomic_DNA"/>
</dbReference>
<proteinExistence type="predicted"/>
<dbReference type="Gene3D" id="2.30.320.10">
    <property type="entry name" value="YwqG-like"/>
    <property type="match status" value="1"/>
</dbReference>
<evidence type="ECO:0000313" key="2">
    <source>
        <dbReference type="Proteomes" id="UP000261811"/>
    </source>
</evidence>
<reference evidence="1 2" key="1">
    <citation type="submission" date="2018-08" db="EMBL/GenBank/DDBJ databases">
        <title>Actinomadura jelena sp. nov., a novel Actinomycete isolated from soil in Chad.</title>
        <authorList>
            <person name="Shi L."/>
        </authorList>
    </citation>
    <scope>NUCLEOTIDE SEQUENCE [LARGE SCALE GENOMIC DNA]</scope>
    <source>
        <strain evidence="1 2">NEAU-G17</strain>
    </source>
</reference>
<dbReference type="SUPFAM" id="SSF103032">
    <property type="entry name" value="Hypothetical protein YwqG"/>
    <property type="match status" value="1"/>
</dbReference>